<keyword evidence="14" id="KW-1185">Reference proteome</keyword>
<keyword evidence="8 11" id="KW-1133">Transmembrane helix</keyword>
<name>A0ABX5YP56_9PLAN</name>
<accession>A0ABX5YP56</accession>
<comment type="subcellular location">
    <subcellularLocation>
        <location evidence="1">Cell membrane</location>
        <topology evidence="1">Multi-pass membrane protein</topology>
    </subcellularLocation>
</comment>
<evidence type="ECO:0000256" key="1">
    <source>
        <dbReference type="ARBA" id="ARBA00004651"/>
    </source>
</evidence>
<organism evidence="13 14">
    <name type="scientific">Gimesia maris</name>
    <dbReference type="NCBI Taxonomy" id="122"/>
    <lineage>
        <taxon>Bacteria</taxon>
        <taxon>Pseudomonadati</taxon>
        <taxon>Planctomycetota</taxon>
        <taxon>Planctomycetia</taxon>
        <taxon>Planctomycetales</taxon>
        <taxon>Planctomycetaceae</taxon>
        <taxon>Gimesia</taxon>
    </lineage>
</organism>
<dbReference type="InterPro" id="IPR000620">
    <property type="entry name" value="EamA_dom"/>
</dbReference>
<evidence type="ECO:0000256" key="7">
    <source>
        <dbReference type="ARBA" id="ARBA00022985"/>
    </source>
</evidence>
<dbReference type="Proteomes" id="UP000322887">
    <property type="component" value="Chromosome"/>
</dbReference>
<dbReference type="PANTHER" id="PTHR30561">
    <property type="entry name" value="SMR FAMILY PROTON-DEPENDENT DRUG EFFLUX TRANSPORTER SUGE"/>
    <property type="match status" value="1"/>
</dbReference>
<keyword evidence="7" id="KW-0448">Lipopolysaccharide biosynthesis</keyword>
<dbReference type="PANTHER" id="PTHR30561:SF9">
    <property type="entry name" value="4-AMINO-4-DEOXY-L-ARABINOSE-PHOSPHOUNDECAPRENOL FLIPPASE SUBUNIT ARNF-RELATED"/>
    <property type="match status" value="1"/>
</dbReference>
<keyword evidence="6 11" id="KW-0812">Transmembrane</keyword>
<evidence type="ECO:0000256" key="4">
    <source>
        <dbReference type="ARBA" id="ARBA00022519"/>
    </source>
</evidence>
<gene>
    <name evidence="13" type="primary">arnF</name>
    <name evidence="13" type="ORF">GmarT_33000</name>
</gene>
<feature type="transmembrane region" description="Helical" evidence="11">
    <location>
        <begin position="75"/>
        <end position="95"/>
    </location>
</feature>
<sequence>MSHLYILLTILFTVYGQIIIKWQVGLAGAFPQNSIDKVHFIVKLLLNPWVLSSFACAFLAALSWMAAMTKLPLSYAYPFMSLAFVLVMFLSALFFKEPVTLAKSVGLILIVLGIIVSSQG</sequence>
<evidence type="ECO:0000256" key="3">
    <source>
        <dbReference type="ARBA" id="ARBA00022516"/>
    </source>
</evidence>
<evidence type="ECO:0000259" key="12">
    <source>
        <dbReference type="Pfam" id="PF00892"/>
    </source>
</evidence>
<evidence type="ECO:0000256" key="5">
    <source>
        <dbReference type="ARBA" id="ARBA00022556"/>
    </source>
</evidence>
<evidence type="ECO:0000256" key="9">
    <source>
        <dbReference type="ARBA" id="ARBA00023098"/>
    </source>
</evidence>
<protein>
    <submittedName>
        <fullName evidence="13">4-amino-4-deoxy-L-arabinose-phosphoundecaprenol flippase subunit ArnF</fullName>
    </submittedName>
</protein>
<dbReference type="RefSeq" id="WP_002648041.1">
    <property type="nucleotide sequence ID" value="NZ_CAXBMG010000004.1"/>
</dbReference>
<keyword evidence="3" id="KW-0444">Lipid biosynthesis</keyword>
<evidence type="ECO:0000313" key="14">
    <source>
        <dbReference type="Proteomes" id="UP000322887"/>
    </source>
</evidence>
<dbReference type="InterPro" id="IPR037185">
    <property type="entry name" value="EmrE-like"/>
</dbReference>
<reference evidence="13 14" key="1">
    <citation type="submission" date="2019-08" db="EMBL/GenBank/DDBJ databases">
        <title>Deep-cultivation of Planctomycetes and their phenomic and genomic characterization uncovers novel biology.</title>
        <authorList>
            <person name="Wiegand S."/>
            <person name="Jogler M."/>
            <person name="Boedeker C."/>
            <person name="Pinto D."/>
            <person name="Vollmers J."/>
            <person name="Rivas-Marin E."/>
            <person name="Kohn T."/>
            <person name="Peeters S.H."/>
            <person name="Heuer A."/>
            <person name="Rast P."/>
            <person name="Oberbeckmann S."/>
            <person name="Bunk B."/>
            <person name="Jeske O."/>
            <person name="Meyerdierks A."/>
            <person name="Storesund J.E."/>
            <person name="Kallscheuer N."/>
            <person name="Luecker S."/>
            <person name="Lage O.M."/>
            <person name="Pohl T."/>
            <person name="Merkel B.J."/>
            <person name="Hornburger P."/>
            <person name="Mueller R.-W."/>
            <person name="Bruemmer F."/>
            <person name="Labrenz M."/>
            <person name="Spormann A.M."/>
            <person name="Op den Camp H."/>
            <person name="Overmann J."/>
            <person name="Amann R."/>
            <person name="Jetten M.S.M."/>
            <person name="Mascher T."/>
            <person name="Medema M.H."/>
            <person name="Devos D.P."/>
            <person name="Kaster A.-K."/>
            <person name="Ovreas L."/>
            <person name="Rohde M."/>
            <person name="Galperin M.Y."/>
            <person name="Jogler C."/>
        </authorList>
    </citation>
    <scope>NUCLEOTIDE SEQUENCE [LARGE SCALE GENOMIC DNA]</scope>
    <source>
        <strain evidence="13 14">DSM 8797</strain>
    </source>
</reference>
<dbReference type="EMBL" id="CP042910">
    <property type="protein sequence ID" value="QEG17420.1"/>
    <property type="molecule type" value="Genomic_DNA"/>
</dbReference>
<evidence type="ECO:0000256" key="2">
    <source>
        <dbReference type="ARBA" id="ARBA00022475"/>
    </source>
</evidence>
<evidence type="ECO:0000256" key="10">
    <source>
        <dbReference type="ARBA" id="ARBA00023136"/>
    </source>
</evidence>
<dbReference type="Pfam" id="PF00892">
    <property type="entry name" value="EamA"/>
    <property type="match status" value="1"/>
</dbReference>
<keyword evidence="9" id="KW-0443">Lipid metabolism</keyword>
<evidence type="ECO:0000313" key="13">
    <source>
        <dbReference type="EMBL" id="QEG17420.1"/>
    </source>
</evidence>
<dbReference type="SUPFAM" id="SSF103481">
    <property type="entry name" value="Multidrug resistance efflux transporter EmrE"/>
    <property type="match status" value="1"/>
</dbReference>
<feature type="transmembrane region" description="Helical" evidence="11">
    <location>
        <begin position="101"/>
        <end position="118"/>
    </location>
</feature>
<feature type="domain" description="EamA" evidence="12">
    <location>
        <begin position="50"/>
        <end position="118"/>
    </location>
</feature>
<feature type="transmembrane region" description="Helical" evidence="11">
    <location>
        <begin position="40"/>
        <end position="63"/>
    </location>
</feature>
<dbReference type="GeneID" id="98647812"/>
<keyword evidence="2" id="KW-1003">Cell membrane</keyword>
<keyword evidence="5" id="KW-0441">Lipid A biosynthesis</keyword>
<evidence type="ECO:0000256" key="6">
    <source>
        <dbReference type="ARBA" id="ARBA00022692"/>
    </source>
</evidence>
<evidence type="ECO:0000256" key="8">
    <source>
        <dbReference type="ARBA" id="ARBA00022989"/>
    </source>
</evidence>
<proteinExistence type="predicted"/>
<dbReference type="Gene3D" id="1.10.3730.20">
    <property type="match status" value="1"/>
</dbReference>
<keyword evidence="4" id="KW-0997">Cell inner membrane</keyword>
<evidence type="ECO:0000256" key="11">
    <source>
        <dbReference type="SAM" id="Phobius"/>
    </source>
</evidence>
<keyword evidence="10 11" id="KW-0472">Membrane</keyword>
<dbReference type="InterPro" id="IPR000390">
    <property type="entry name" value="Small_drug/metabolite_transptr"/>
</dbReference>